<dbReference type="AlphaFoldDB" id="A0A7J8JFK7"/>
<feature type="region of interest" description="Disordered" evidence="1">
    <location>
        <begin position="94"/>
        <end position="168"/>
    </location>
</feature>
<evidence type="ECO:0000313" key="2">
    <source>
        <dbReference type="EMBL" id="KAF6495664.1"/>
    </source>
</evidence>
<accession>A0A7J8JFK7</accession>
<protein>
    <submittedName>
        <fullName evidence="2">Uncharacterized protein</fullName>
    </submittedName>
</protein>
<name>A0A7J8JFK7_ROUAE</name>
<keyword evidence="3" id="KW-1185">Reference proteome</keyword>
<feature type="compositionally biased region" description="Basic and acidic residues" evidence="1">
    <location>
        <begin position="122"/>
        <end position="136"/>
    </location>
</feature>
<dbReference type="EMBL" id="JACASE010000002">
    <property type="protein sequence ID" value="KAF6495664.1"/>
    <property type="molecule type" value="Genomic_DNA"/>
</dbReference>
<evidence type="ECO:0000256" key="1">
    <source>
        <dbReference type="SAM" id="MobiDB-lite"/>
    </source>
</evidence>
<dbReference type="Proteomes" id="UP000593571">
    <property type="component" value="Unassembled WGS sequence"/>
</dbReference>
<feature type="compositionally biased region" description="Gly residues" evidence="1">
    <location>
        <begin position="159"/>
        <end position="168"/>
    </location>
</feature>
<evidence type="ECO:0000313" key="3">
    <source>
        <dbReference type="Proteomes" id="UP000593571"/>
    </source>
</evidence>
<proteinExistence type="predicted"/>
<organism evidence="2 3">
    <name type="scientific">Rousettus aegyptiacus</name>
    <name type="common">Egyptian fruit bat</name>
    <name type="synonym">Pteropus aegyptiacus</name>
    <dbReference type="NCBI Taxonomy" id="9407"/>
    <lineage>
        <taxon>Eukaryota</taxon>
        <taxon>Metazoa</taxon>
        <taxon>Chordata</taxon>
        <taxon>Craniata</taxon>
        <taxon>Vertebrata</taxon>
        <taxon>Euteleostomi</taxon>
        <taxon>Mammalia</taxon>
        <taxon>Eutheria</taxon>
        <taxon>Laurasiatheria</taxon>
        <taxon>Chiroptera</taxon>
        <taxon>Yinpterochiroptera</taxon>
        <taxon>Pteropodoidea</taxon>
        <taxon>Pteropodidae</taxon>
        <taxon>Rousettinae</taxon>
        <taxon>Rousettus</taxon>
    </lineage>
</organism>
<gene>
    <name evidence="2" type="ORF">HJG63_010073</name>
</gene>
<comment type="caution">
    <text evidence="2">The sequence shown here is derived from an EMBL/GenBank/DDBJ whole genome shotgun (WGS) entry which is preliminary data.</text>
</comment>
<reference evidence="2 3" key="1">
    <citation type="journal article" date="2020" name="Nature">
        <title>Six reference-quality genomes reveal evolution of bat adaptations.</title>
        <authorList>
            <person name="Jebb D."/>
            <person name="Huang Z."/>
            <person name="Pippel M."/>
            <person name="Hughes G.M."/>
            <person name="Lavrichenko K."/>
            <person name="Devanna P."/>
            <person name="Winkler S."/>
            <person name="Jermiin L.S."/>
            <person name="Skirmuntt E.C."/>
            <person name="Katzourakis A."/>
            <person name="Burkitt-Gray L."/>
            <person name="Ray D.A."/>
            <person name="Sullivan K.A.M."/>
            <person name="Roscito J.G."/>
            <person name="Kirilenko B.M."/>
            <person name="Davalos L.M."/>
            <person name="Corthals A.P."/>
            <person name="Power M.L."/>
            <person name="Jones G."/>
            <person name="Ransome R.D."/>
            <person name="Dechmann D.K.N."/>
            <person name="Locatelli A.G."/>
            <person name="Puechmaille S.J."/>
            <person name="Fedrigo O."/>
            <person name="Jarvis E.D."/>
            <person name="Hiller M."/>
            <person name="Vernes S.C."/>
            <person name="Myers E.W."/>
            <person name="Teeling E.C."/>
        </authorList>
    </citation>
    <scope>NUCLEOTIDE SEQUENCE [LARGE SCALE GENOMIC DNA]</scope>
    <source>
        <strain evidence="2">MRouAeg1</strain>
        <tissue evidence="2">Muscle</tissue>
    </source>
</reference>
<sequence length="168" mass="17736">MPSHREGPGVAPQSPRALVRMGWEFGGIRATAFAGRVPERREPRGRQRLAPKDWAPNGQLCGTVAGLGVAPDPASQARGPHGALGRVPAAYEVEDKHPGSPEAPLPPKARLRGPRCFPETHCIPERGSSRKSERPAHGGKKLRASGIPPKMTHQAGKADPGGGEKPIS</sequence>
<feature type="region of interest" description="Disordered" evidence="1">
    <location>
        <begin position="34"/>
        <end position="58"/>
    </location>
</feature>